<dbReference type="STRING" id="436017.A4RT43"/>
<evidence type="ECO:0000256" key="1">
    <source>
        <dbReference type="ARBA" id="ARBA00009078"/>
    </source>
</evidence>
<proteinExistence type="inferred from homology"/>
<keyword evidence="4" id="KW-1185">Reference proteome</keyword>
<organism evidence="3 4">
    <name type="scientific">Ostreococcus lucimarinus (strain CCE9901)</name>
    <dbReference type="NCBI Taxonomy" id="436017"/>
    <lineage>
        <taxon>Eukaryota</taxon>
        <taxon>Viridiplantae</taxon>
        <taxon>Chlorophyta</taxon>
        <taxon>Mamiellophyceae</taxon>
        <taxon>Mamiellales</taxon>
        <taxon>Bathycoccaceae</taxon>
        <taxon>Ostreococcus</taxon>
    </lineage>
</organism>
<dbReference type="PANTHER" id="PTHR21531:SF0">
    <property type="entry name" value="PROTEIN LTV1 HOMOLOG"/>
    <property type="match status" value="1"/>
</dbReference>
<dbReference type="PANTHER" id="PTHR21531">
    <property type="entry name" value="LOW-TEMPERATURE VIABILITY PROTEIN LTV1-RELATED"/>
    <property type="match status" value="1"/>
</dbReference>
<dbReference type="GO" id="GO:0042274">
    <property type="term" value="P:ribosomal small subunit biogenesis"/>
    <property type="evidence" value="ECO:0007669"/>
    <property type="project" value="InterPro"/>
</dbReference>
<dbReference type="GO" id="GO:0000056">
    <property type="term" value="P:ribosomal small subunit export from nucleus"/>
    <property type="evidence" value="ECO:0007669"/>
    <property type="project" value="TreeGrafter"/>
</dbReference>
<dbReference type="GO" id="GO:0005634">
    <property type="term" value="C:nucleus"/>
    <property type="evidence" value="ECO:0007669"/>
    <property type="project" value="TreeGrafter"/>
</dbReference>
<evidence type="ECO:0000256" key="2">
    <source>
        <dbReference type="SAM" id="MobiDB-lite"/>
    </source>
</evidence>
<sequence length="457" mass="51426">MGGRKKTSFVDKKSAVTYALLPNHDRQAHSLGLPNTWVRTDNNQGADPFDDGDHVGRELERELRESHSQHVSAGDLSNEKDTNNKLTASEKLELGLPDDGYDYTKHLRECDPDKVRTVESDYANPRSEIFTKSIDHARTEYAGGAMNQGECDFHTLHEQDNIADVLQLLDDISQGGSMETCAYEELQDDIIFLASQRKSEERCSSPFLPRKVEPLSPQTHRAATKVLVRSSSDAVGNERSDDSHFLRMIHNYDDDDLGATPMKDESNIRSENTKWQTLEQLNFNDGNLQKHNVDARTVKSYALNHSEEQTPRNAYLEESILDKRTQATHMYDCESILSLHSNSNHHPKLLEGRLLSEERKLKTPDQQSASIPGIHTCFPLGMKASSEAEFDWRSCTARKGESAQQKKERKNAVKMGRRQARSTKKGLKESFQYFKQAGAGGGSSGDVRAKISVTKMQ</sequence>
<dbReference type="GeneID" id="5000448"/>
<dbReference type="KEGG" id="olu:OSTLU_29999"/>
<dbReference type="HOGENOM" id="CLU_029233_1_0_1"/>
<feature type="compositionally biased region" description="Basic residues" evidence="2">
    <location>
        <begin position="415"/>
        <end position="425"/>
    </location>
</feature>
<name>A4RT43_OSTLU</name>
<feature type="region of interest" description="Disordered" evidence="2">
    <location>
        <begin position="62"/>
        <end position="91"/>
    </location>
</feature>
<dbReference type="InterPro" id="IPR007307">
    <property type="entry name" value="Ltv1"/>
</dbReference>
<dbReference type="Proteomes" id="UP000001568">
    <property type="component" value="Chromosome 2"/>
</dbReference>
<protein>
    <submittedName>
        <fullName evidence="3">Uncharacterized protein</fullName>
    </submittedName>
</protein>
<comment type="similarity">
    <text evidence="1">Belongs to the LTV1 family.</text>
</comment>
<dbReference type="RefSeq" id="XP_001416136.1">
    <property type="nucleotide sequence ID" value="XM_001416099.1"/>
</dbReference>
<feature type="compositionally biased region" description="Basic and acidic residues" evidence="2">
    <location>
        <begin position="77"/>
        <end position="91"/>
    </location>
</feature>
<dbReference type="Gramene" id="ABO94428">
    <property type="protein sequence ID" value="ABO94428"/>
    <property type="gene ID" value="OSTLU_29999"/>
</dbReference>
<evidence type="ECO:0000313" key="3">
    <source>
        <dbReference type="EMBL" id="ABO94428.1"/>
    </source>
</evidence>
<gene>
    <name evidence="3" type="ORF">OSTLU_29999</name>
</gene>
<feature type="region of interest" description="Disordered" evidence="2">
    <location>
        <begin position="438"/>
        <end position="457"/>
    </location>
</feature>
<feature type="region of interest" description="Disordered" evidence="2">
    <location>
        <begin position="398"/>
        <end position="428"/>
    </location>
</feature>
<dbReference type="EMBL" id="CP000582">
    <property type="protein sequence ID" value="ABO94428.1"/>
    <property type="molecule type" value="Genomic_DNA"/>
</dbReference>
<dbReference type="OrthoDB" id="5852896at2759"/>
<dbReference type="AlphaFoldDB" id="A4RT43"/>
<dbReference type="GO" id="GO:0005829">
    <property type="term" value="C:cytosol"/>
    <property type="evidence" value="ECO:0007669"/>
    <property type="project" value="TreeGrafter"/>
</dbReference>
<dbReference type="GO" id="GO:0030688">
    <property type="term" value="C:preribosome, small subunit precursor"/>
    <property type="evidence" value="ECO:0007669"/>
    <property type="project" value="TreeGrafter"/>
</dbReference>
<accession>A4RT43</accession>
<evidence type="ECO:0000313" key="4">
    <source>
        <dbReference type="Proteomes" id="UP000001568"/>
    </source>
</evidence>
<reference evidence="3 4" key="1">
    <citation type="journal article" date="2007" name="Proc. Natl. Acad. Sci. U.S.A.">
        <title>The tiny eukaryote Ostreococcus provides genomic insights into the paradox of plankton speciation.</title>
        <authorList>
            <person name="Palenik B."/>
            <person name="Grimwood J."/>
            <person name="Aerts A."/>
            <person name="Rouze P."/>
            <person name="Salamov A."/>
            <person name="Putnam N."/>
            <person name="Dupont C."/>
            <person name="Jorgensen R."/>
            <person name="Derelle E."/>
            <person name="Rombauts S."/>
            <person name="Zhou K."/>
            <person name="Otillar R."/>
            <person name="Merchant S.S."/>
            <person name="Podell S."/>
            <person name="Gaasterland T."/>
            <person name="Napoli C."/>
            <person name="Gendler K."/>
            <person name="Manuell A."/>
            <person name="Tai V."/>
            <person name="Vallon O."/>
            <person name="Piganeau G."/>
            <person name="Jancek S."/>
            <person name="Heijde M."/>
            <person name="Jabbari K."/>
            <person name="Bowler C."/>
            <person name="Lohr M."/>
            <person name="Robbens S."/>
            <person name="Werner G."/>
            <person name="Dubchak I."/>
            <person name="Pazour G.J."/>
            <person name="Ren Q."/>
            <person name="Paulsen I."/>
            <person name="Delwiche C."/>
            <person name="Schmutz J."/>
            <person name="Rokhsar D."/>
            <person name="Van de Peer Y."/>
            <person name="Moreau H."/>
            <person name="Grigoriev I.V."/>
        </authorList>
    </citation>
    <scope>NUCLEOTIDE SEQUENCE [LARGE SCALE GENOMIC DNA]</scope>
    <source>
        <strain evidence="3 4">CCE9901</strain>
    </source>
</reference>